<dbReference type="Gene3D" id="3.40.1090.10">
    <property type="entry name" value="Cytosolic phospholipase A2 catalytic domain"/>
    <property type="match status" value="2"/>
</dbReference>
<feature type="domain" description="PNPLA" evidence="5">
    <location>
        <begin position="47"/>
        <end position="248"/>
    </location>
</feature>
<dbReference type="STRING" id="862719.AZOLI_1523"/>
<dbReference type="GO" id="GO:0016042">
    <property type="term" value="P:lipid catabolic process"/>
    <property type="evidence" value="ECO:0007669"/>
    <property type="project" value="UniProtKB-UniRule"/>
</dbReference>
<keyword evidence="7" id="KW-1185">Reference proteome</keyword>
<protein>
    <recommendedName>
        <fullName evidence="5">PNPLA domain-containing protein</fullName>
    </recommendedName>
</protein>
<dbReference type="Proteomes" id="UP000005667">
    <property type="component" value="Chromosome"/>
</dbReference>
<name>G7Z572_AZOL4</name>
<dbReference type="InterPro" id="IPR002641">
    <property type="entry name" value="PNPLA_dom"/>
</dbReference>
<dbReference type="EMBL" id="FQ311868">
    <property type="protein sequence ID" value="CBS86822.1"/>
    <property type="molecule type" value="Genomic_DNA"/>
</dbReference>
<feature type="short sequence motif" description="GXSXG" evidence="4">
    <location>
        <begin position="78"/>
        <end position="82"/>
    </location>
</feature>
<dbReference type="KEGG" id="ali:AZOLI_1523"/>
<keyword evidence="1 4" id="KW-0378">Hydrolase</keyword>
<keyword evidence="2 4" id="KW-0442">Lipid degradation</keyword>
<dbReference type="RefSeq" id="WP_014247838.1">
    <property type="nucleotide sequence ID" value="NC_016622.1"/>
</dbReference>
<gene>
    <name evidence="6" type="ordered locus">AZOLI_1523</name>
</gene>
<evidence type="ECO:0000313" key="6">
    <source>
        <dbReference type="EMBL" id="CBS86822.1"/>
    </source>
</evidence>
<proteinExistence type="predicted"/>
<dbReference type="PANTHER" id="PTHR14226">
    <property type="entry name" value="NEUROPATHY TARGET ESTERASE/SWISS CHEESE D.MELANOGASTER"/>
    <property type="match status" value="1"/>
</dbReference>
<evidence type="ECO:0000259" key="5">
    <source>
        <dbReference type="PROSITE" id="PS51635"/>
    </source>
</evidence>
<dbReference type="SUPFAM" id="SSF52151">
    <property type="entry name" value="FabD/lysophospholipase-like"/>
    <property type="match status" value="1"/>
</dbReference>
<dbReference type="AlphaFoldDB" id="G7Z572"/>
<feature type="short sequence motif" description="GXGXXG" evidence="4">
    <location>
        <begin position="51"/>
        <end position="56"/>
    </location>
</feature>
<evidence type="ECO:0000256" key="1">
    <source>
        <dbReference type="ARBA" id="ARBA00022801"/>
    </source>
</evidence>
<evidence type="ECO:0000313" key="7">
    <source>
        <dbReference type="Proteomes" id="UP000005667"/>
    </source>
</evidence>
<dbReference type="InterPro" id="IPR016035">
    <property type="entry name" value="Acyl_Trfase/lysoPLipase"/>
</dbReference>
<dbReference type="PANTHER" id="PTHR14226:SF78">
    <property type="entry name" value="SLR0060 PROTEIN"/>
    <property type="match status" value="1"/>
</dbReference>
<evidence type="ECO:0000256" key="2">
    <source>
        <dbReference type="ARBA" id="ARBA00022963"/>
    </source>
</evidence>
<accession>G7Z572</accession>
<reference evidence="7" key="1">
    <citation type="journal article" date="2011" name="PLoS Genet.">
        <title>Azospirillum genomes reveal transition of bacteria from aquatic to terrestrial environments.</title>
        <authorList>
            <person name="Wisniewski-Dye F."/>
            <person name="Borziak K."/>
            <person name="Khalsa-Moyers G."/>
            <person name="Alexandre G."/>
            <person name="Sukharnikov L.O."/>
            <person name="Wuichet K."/>
            <person name="Hurst G.B."/>
            <person name="McDonald W.H."/>
            <person name="Robertson J.S."/>
            <person name="Barbe V."/>
            <person name="Calteau A."/>
            <person name="Rouy Z."/>
            <person name="Mangenot S."/>
            <person name="Prigent-Combaret C."/>
            <person name="Normand P."/>
            <person name="Boyer M."/>
            <person name="Siguier P."/>
            <person name="Dessaux Y."/>
            <person name="Elmerich C."/>
            <person name="Condemine G."/>
            <person name="Krishnen G."/>
            <person name="Kennedy I."/>
            <person name="Paterson A.H."/>
            <person name="Gonzalez V."/>
            <person name="Mavingui P."/>
            <person name="Zhulin I.B."/>
        </authorList>
    </citation>
    <scope>NUCLEOTIDE SEQUENCE [LARGE SCALE GENOMIC DNA]</scope>
    <source>
        <strain evidence="7">4B</strain>
    </source>
</reference>
<feature type="active site" description="Nucleophile" evidence="4">
    <location>
        <position position="80"/>
    </location>
</feature>
<dbReference type="Pfam" id="PF01734">
    <property type="entry name" value="Patatin"/>
    <property type="match status" value="1"/>
</dbReference>
<dbReference type="GO" id="GO:0016787">
    <property type="term" value="F:hydrolase activity"/>
    <property type="evidence" value="ECO:0007669"/>
    <property type="project" value="UniProtKB-UniRule"/>
</dbReference>
<feature type="short sequence motif" description="DGA/G" evidence="4">
    <location>
        <begin position="235"/>
        <end position="237"/>
    </location>
</feature>
<dbReference type="InterPro" id="IPR050301">
    <property type="entry name" value="NTE"/>
</dbReference>
<sequence length="364" mass="39323">MTMIRRLWNRVCGKPATVQPTAPAEPLELSGPGPMLALPPPKPTLALALQGGGAHGAFTWGVLDRLLEEDIRLVGVSGASAGAMNAAMLVQGWARGGPDGAREGARAELANFWERVSAAGRLGPIRPNLADRLLGRWNVDNAPGSHLVEWAKRWITPYQTQSADFHPLRGLLAETVEPELIRRSGLRLFVSATNVRSGALRLFDETEVEVDHLLASACLPHLFRAVRIDGQDYWDGGYLANPPLSPLAEACPGADLLVVAINPFTCATTPQDPAGIAARLNQITFNAALLQELRCLSARAAAPRLHLIDADEHLQDLGVYSKLMTDWSFLNWLRDAGREAASRWVEQNLGRVGTESSARTPALA</sequence>
<feature type="active site" description="Proton acceptor" evidence="4">
    <location>
        <position position="235"/>
    </location>
</feature>
<organism evidence="6 7">
    <name type="scientific">Azospirillum lipoferum (strain 4B)</name>
    <dbReference type="NCBI Taxonomy" id="862719"/>
    <lineage>
        <taxon>Bacteria</taxon>
        <taxon>Pseudomonadati</taxon>
        <taxon>Pseudomonadota</taxon>
        <taxon>Alphaproteobacteria</taxon>
        <taxon>Rhodospirillales</taxon>
        <taxon>Azospirillaceae</taxon>
        <taxon>Azospirillum</taxon>
    </lineage>
</organism>
<keyword evidence="3 4" id="KW-0443">Lipid metabolism</keyword>
<dbReference type="HOGENOM" id="CLU_040292_0_0_5"/>
<evidence type="ECO:0000256" key="3">
    <source>
        <dbReference type="ARBA" id="ARBA00023098"/>
    </source>
</evidence>
<dbReference type="PROSITE" id="PS51635">
    <property type="entry name" value="PNPLA"/>
    <property type="match status" value="1"/>
</dbReference>
<evidence type="ECO:0000256" key="4">
    <source>
        <dbReference type="PROSITE-ProRule" id="PRU01161"/>
    </source>
</evidence>
<dbReference type="OrthoDB" id="9807112at2"/>